<gene>
    <name evidence="4" type="ORF">RAG0_03010</name>
</gene>
<proteinExistence type="predicted"/>
<keyword evidence="1" id="KW-0677">Repeat</keyword>
<evidence type="ECO:0000259" key="3">
    <source>
        <dbReference type="Pfam" id="PF24883"/>
    </source>
</evidence>
<dbReference type="InterPro" id="IPR056884">
    <property type="entry name" value="NPHP3-like_N"/>
</dbReference>
<accession>A0A1E1K2U5</accession>
<dbReference type="OrthoDB" id="538223at2759"/>
<dbReference type="Pfam" id="PF24883">
    <property type="entry name" value="NPHP3_N"/>
    <property type="match status" value="1"/>
</dbReference>
<evidence type="ECO:0000313" key="5">
    <source>
        <dbReference type="Proteomes" id="UP000178912"/>
    </source>
</evidence>
<name>A0A1E1K2U5_9HELO</name>
<dbReference type="EMBL" id="FJUX01000012">
    <property type="protein sequence ID" value="CZS92456.1"/>
    <property type="molecule type" value="Genomic_DNA"/>
</dbReference>
<feature type="compositionally biased region" description="Polar residues" evidence="2">
    <location>
        <begin position="14"/>
        <end position="23"/>
    </location>
</feature>
<feature type="domain" description="Nephrocystin 3-like N-terminal" evidence="3">
    <location>
        <begin position="82"/>
        <end position="179"/>
    </location>
</feature>
<dbReference type="AlphaFoldDB" id="A0A1E1K2U5"/>
<evidence type="ECO:0000256" key="2">
    <source>
        <dbReference type="SAM" id="MobiDB-lite"/>
    </source>
</evidence>
<keyword evidence="5" id="KW-1185">Reference proteome</keyword>
<organism evidence="4 5">
    <name type="scientific">Rhynchosporium agropyri</name>
    <dbReference type="NCBI Taxonomy" id="914238"/>
    <lineage>
        <taxon>Eukaryota</taxon>
        <taxon>Fungi</taxon>
        <taxon>Dikarya</taxon>
        <taxon>Ascomycota</taxon>
        <taxon>Pezizomycotina</taxon>
        <taxon>Leotiomycetes</taxon>
        <taxon>Helotiales</taxon>
        <taxon>Ploettnerulaceae</taxon>
        <taxon>Rhynchosporium</taxon>
    </lineage>
</organism>
<sequence length="198" mass="22371">MKQLPSSLAEEMESVNQTHSGSGDNIAHRGSGAIYAGNDFGDVNYSIDDPKACLRDLRTTDSRDEKKRIQDTKGDILKYFYTWVLGHSTFRQWHDDEQSQLLWIRGDPGKGKSMLLCGIIDKWKRPLTLLLLLVAASYLTSFAKLRLRINSATAVLRGLIYVIVVQQPALCHHVRKKYDFAGKELFVGENAWDALSEI</sequence>
<dbReference type="Proteomes" id="UP000178912">
    <property type="component" value="Unassembled WGS sequence"/>
</dbReference>
<evidence type="ECO:0000256" key="1">
    <source>
        <dbReference type="ARBA" id="ARBA00022737"/>
    </source>
</evidence>
<protein>
    <recommendedName>
        <fullName evidence="3">Nephrocystin 3-like N-terminal domain-containing protein</fullName>
    </recommendedName>
</protein>
<reference evidence="5" key="1">
    <citation type="submission" date="2016-03" db="EMBL/GenBank/DDBJ databases">
        <authorList>
            <person name="Guldener U."/>
        </authorList>
    </citation>
    <scope>NUCLEOTIDE SEQUENCE [LARGE SCALE GENOMIC DNA]</scope>
    <source>
        <strain evidence="5">04CH-RAC-A.6.1</strain>
    </source>
</reference>
<feature type="region of interest" description="Disordered" evidence="2">
    <location>
        <begin position="1"/>
        <end position="27"/>
    </location>
</feature>
<evidence type="ECO:0000313" key="4">
    <source>
        <dbReference type="EMBL" id="CZS92456.1"/>
    </source>
</evidence>